<reference evidence="2" key="1">
    <citation type="submission" date="2021-09" db="EMBL/GenBank/DDBJ databases">
        <authorList>
            <consortium name="AG Swart"/>
            <person name="Singh M."/>
            <person name="Singh A."/>
            <person name="Seah K."/>
            <person name="Emmerich C."/>
        </authorList>
    </citation>
    <scope>NUCLEOTIDE SEQUENCE</scope>
    <source>
        <strain evidence="2">ATCC30299</strain>
    </source>
</reference>
<sequence>MSKNTPKTARAQKCILDDESLDLITESDHKNHQCICSLCSCGNHTCPARRLKLYPKATFTSQYKQDFKSPGPSSPPKRVTSAFKPTLYKMTEKTTNEIDYKPYDLSQTSKTPIKNDFSASLRFLGRSQYQADFPNWGPTQSPSDVSPKKPKIIKRKFDGTTIYNQSYICKSLTPDHKRKVQQSTSIPSMYKYDGQYESTTKREFKSKSNKYITPSPTHKNISITPTHFNPNQYISVAKQSFTGLALQLKDPRLIRKQKLNE</sequence>
<accession>A0AAU9JBY6</accession>
<dbReference type="Proteomes" id="UP001162131">
    <property type="component" value="Unassembled WGS sequence"/>
</dbReference>
<feature type="region of interest" description="Disordered" evidence="1">
    <location>
        <begin position="205"/>
        <end position="224"/>
    </location>
</feature>
<name>A0AAU9JBY6_9CILI</name>
<keyword evidence="3" id="KW-1185">Reference proteome</keyword>
<comment type="caution">
    <text evidence="2">The sequence shown here is derived from an EMBL/GenBank/DDBJ whole genome shotgun (WGS) entry which is preliminary data.</text>
</comment>
<dbReference type="AlphaFoldDB" id="A0AAU9JBY6"/>
<evidence type="ECO:0000313" key="3">
    <source>
        <dbReference type="Proteomes" id="UP001162131"/>
    </source>
</evidence>
<organism evidence="2 3">
    <name type="scientific">Blepharisma stoltei</name>
    <dbReference type="NCBI Taxonomy" id="1481888"/>
    <lineage>
        <taxon>Eukaryota</taxon>
        <taxon>Sar</taxon>
        <taxon>Alveolata</taxon>
        <taxon>Ciliophora</taxon>
        <taxon>Postciliodesmatophora</taxon>
        <taxon>Heterotrichea</taxon>
        <taxon>Heterotrichida</taxon>
        <taxon>Blepharismidae</taxon>
        <taxon>Blepharisma</taxon>
    </lineage>
</organism>
<feature type="compositionally biased region" description="Polar residues" evidence="1">
    <location>
        <begin position="209"/>
        <end position="224"/>
    </location>
</feature>
<evidence type="ECO:0000256" key="1">
    <source>
        <dbReference type="SAM" id="MobiDB-lite"/>
    </source>
</evidence>
<evidence type="ECO:0000313" key="2">
    <source>
        <dbReference type="EMBL" id="CAG9324790.1"/>
    </source>
</evidence>
<proteinExistence type="predicted"/>
<dbReference type="EMBL" id="CAJZBQ010000036">
    <property type="protein sequence ID" value="CAG9324790.1"/>
    <property type="molecule type" value="Genomic_DNA"/>
</dbReference>
<protein>
    <recommendedName>
        <fullName evidence="4">STOP protein</fullName>
    </recommendedName>
</protein>
<gene>
    <name evidence="2" type="ORF">BSTOLATCC_MIC36570</name>
</gene>
<evidence type="ECO:0008006" key="4">
    <source>
        <dbReference type="Google" id="ProtNLM"/>
    </source>
</evidence>